<dbReference type="PROSITE" id="PS50943">
    <property type="entry name" value="HTH_CROC1"/>
    <property type="match status" value="1"/>
</dbReference>
<dbReference type="PANTHER" id="PTHR46558">
    <property type="entry name" value="TRACRIPTIONAL REGULATORY PROTEIN-RELATED-RELATED"/>
    <property type="match status" value="1"/>
</dbReference>
<accession>A0ABY7WTS9</accession>
<sequence>MLPERLKELRLAKHLTQEDVANFLGITRPAYTAYESGKRQPDDSTKMKLAQYYSVTVDYLLGVNKTPAWATQQQVTDLKTWLDDPAAMDGFSFGGAELTEDEKDKLKMSMTQIFWNRLNLKRMPINKDEGGDNK</sequence>
<dbReference type="PANTHER" id="PTHR46558:SF14">
    <property type="entry name" value="HTH-TYPE TRANSCRIPTIONAL REGULATOR ANSR"/>
    <property type="match status" value="1"/>
</dbReference>
<name>A0ABY7WTS9_9LACO</name>
<organism evidence="3 4">
    <name type="scientific">Lacticaseibacillus pabuli</name>
    <dbReference type="NCBI Taxonomy" id="3025672"/>
    <lineage>
        <taxon>Bacteria</taxon>
        <taxon>Bacillati</taxon>
        <taxon>Bacillota</taxon>
        <taxon>Bacilli</taxon>
        <taxon>Lactobacillales</taxon>
        <taxon>Lactobacillaceae</taxon>
        <taxon>Lacticaseibacillus</taxon>
    </lineage>
</organism>
<protein>
    <submittedName>
        <fullName evidence="3">Helix-turn-helix transcriptional regulator</fullName>
    </submittedName>
</protein>
<reference evidence="3 4" key="1">
    <citation type="submission" date="2023-02" db="EMBL/GenBank/DDBJ databases">
        <title>Genome sequence of Lacticaseibacillus sp. KACC 23028.</title>
        <authorList>
            <person name="Kim S."/>
            <person name="Heo J."/>
            <person name="Kwon S.-W."/>
        </authorList>
    </citation>
    <scope>NUCLEOTIDE SEQUENCE [LARGE SCALE GENOMIC DNA]</scope>
    <source>
        <strain evidence="3 4">KACC 23028</strain>
    </source>
</reference>
<dbReference type="InterPro" id="IPR001387">
    <property type="entry name" value="Cro/C1-type_HTH"/>
</dbReference>
<dbReference type="CDD" id="cd00093">
    <property type="entry name" value="HTH_XRE"/>
    <property type="match status" value="1"/>
</dbReference>
<evidence type="ECO:0000313" key="4">
    <source>
        <dbReference type="Proteomes" id="UP001220377"/>
    </source>
</evidence>
<dbReference type="SMART" id="SM00530">
    <property type="entry name" value="HTH_XRE"/>
    <property type="match status" value="1"/>
</dbReference>
<dbReference type="EMBL" id="CP117884">
    <property type="protein sequence ID" value="WDF83564.1"/>
    <property type="molecule type" value="Genomic_DNA"/>
</dbReference>
<evidence type="ECO:0000256" key="1">
    <source>
        <dbReference type="ARBA" id="ARBA00023125"/>
    </source>
</evidence>
<dbReference type="InterPro" id="IPR010982">
    <property type="entry name" value="Lambda_DNA-bd_dom_sf"/>
</dbReference>
<dbReference type="Gene3D" id="1.10.260.40">
    <property type="entry name" value="lambda repressor-like DNA-binding domains"/>
    <property type="match status" value="1"/>
</dbReference>
<evidence type="ECO:0000259" key="2">
    <source>
        <dbReference type="PROSITE" id="PS50943"/>
    </source>
</evidence>
<dbReference type="Pfam" id="PF01381">
    <property type="entry name" value="HTH_3"/>
    <property type="match status" value="1"/>
</dbReference>
<gene>
    <name evidence="3" type="ORF">PQ472_04840</name>
</gene>
<feature type="domain" description="HTH cro/C1-type" evidence="2">
    <location>
        <begin position="6"/>
        <end position="60"/>
    </location>
</feature>
<proteinExistence type="predicted"/>
<dbReference type="RefSeq" id="WP_274261793.1">
    <property type="nucleotide sequence ID" value="NZ_CP117884.1"/>
</dbReference>
<keyword evidence="4" id="KW-1185">Reference proteome</keyword>
<evidence type="ECO:0000313" key="3">
    <source>
        <dbReference type="EMBL" id="WDF83564.1"/>
    </source>
</evidence>
<keyword evidence="1" id="KW-0238">DNA-binding</keyword>
<dbReference type="SUPFAM" id="SSF47413">
    <property type="entry name" value="lambda repressor-like DNA-binding domains"/>
    <property type="match status" value="1"/>
</dbReference>
<dbReference type="Proteomes" id="UP001220377">
    <property type="component" value="Chromosome"/>
</dbReference>